<gene>
    <name evidence="1" type="ORF">FRIFI_2376</name>
</gene>
<organism evidence="1 2">
    <name type="scientific">Romboutsia hominis</name>
    <dbReference type="NCBI Taxonomy" id="1507512"/>
    <lineage>
        <taxon>Bacteria</taxon>
        <taxon>Bacillati</taxon>
        <taxon>Bacillota</taxon>
        <taxon>Clostridia</taxon>
        <taxon>Peptostreptococcales</taxon>
        <taxon>Peptostreptococcaceae</taxon>
        <taxon>Romboutsia</taxon>
    </lineage>
</organism>
<dbReference type="EMBL" id="LN650648">
    <property type="protein sequence ID" value="CEI73902.1"/>
    <property type="molecule type" value="Genomic_DNA"/>
</dbReference>
<evidence type="ECO:0000313" key="2">
    <source>
        <dbReference type="Proteomes" id="UP000245695"/>
    </source>
</evidence>
<proteinExistence type="predicted"/>
<keyword evidence="2" id="KW-1185">Reference proteome</keyword>
<accession>A0A2P2BU93</accession>
<reference evidence="1 2" key="1">
    <citation type="submission" date="2014-09" db="EMBL/GenBank/DDBJ databases">
        <authorList>
            <person name="Hornung B.V."/>
        </authorList>
    </citation>
    <scope>NUCLEOTIDE SEQUENCE [LARGE SCALE GENOMIC DNA]</scope>
    <source>
        <strain evidence="1 2">FRIFI</strain>
    </source>
</reference>
<dbReference type="KEGG" id="rhom:FRIFI_2376"/>
<dbReference type="Proteomes" id="UP000245695">
    <property type="component" value="Chromosome 1"/>
</dbReference>
<dbReference type="RefSeq" id="WP_166505966.1">
    <property type="nucleotide sequence ID" value="NZ_LN650648.1"/>
</dbReference>
<sequence length="54" mass="6213">MTLFSGELEANNVIKINSNTIKDNSNNKNDEITIKYENSEALELKGMEFKMFLK</sequence>
<name>A0A2P2BU93_9FIRM</name>
<evidence type="ECO:0000313" key="1">
    <source>
        <dbReference type="EMBL" id="CEI73902.1"/>
    </source>
</evidence>
<protein>
    <submittedName>
        <fullName evidence="1">Uncharacterized protein</fullName>
    </submittedName>
</protein>
<dbReference type="AlphaFoldDB" id="A0A2P2BU93"/>